<name>A0A8T7M293_9CHLR</name>
<keyword evidence="7" id="KW-1185">Reference proteome</keyword>
<feature type="compositionally biased region" description="Polar residues" evidence="2">
    <location>
        <begin position="773"/>
        <end position="783"/>
    </location>
</feature>
<dbReference type="RefSeq" id="WP_341467733.1">
    <property type="nucleotide sequence ID" value="NZ_CP128399.1"/>
</dbReference>
<evidence type="ECO:0000313" key="7">
    <source>
        <dbReference type="Proteomes" id="UP001431572"/>
    </source>
</evidence>
<dbReference type="EMBL" id="JACATZ010000001">
    <property type="protein sequence ID" value="NWJ46479.1"/>
    <property type="molecule type" value="Genomic_DNA"/>
</dbReference>
<evidence type="ECO:0000259" key="3">
    <source>
        <dbReference type="Pfam" id="PF10145"/>
    </source>
</evidence>
<organism evidence="4 6">
    <name type="scientific">Candidatus Chlorohelix allophototropha</name>
    <dbReference type="NCBI Taxonomy" id="3003348"/>
    <lineage>
        <taxon>Bacteria</taxon>
        <taxon>Bacillati</taxon>
        <taxon>Chloroflexota</taxon>
        <taxon>Chloroflexia</taxon>
        <taxon>Candidatus Chloroheliales</taxon>
        <taxon>Candidatus Chloroheliaceae</taxon>
        <taxon>Candidatus Chlorohelix</taxon>
    </lineage>
</organism>
<gene>
    <name evidence="4" type="ORF">HXX08_11420</name>
    <name evidence="5" type="ORF">OZ401_001626</name>
</gene>
<dbReference type="NCBIfam" id="TIGR01760">
    <property type="entry name" value="tape_meas_TP901"/>
    <property type="match status" value="1"/>
</dbReference>
<dbReference type="EMBL" id="CP128399">
    <property type="protein sequence ID" value="WJW65847.1"/>
    <property type="molecule type" value="Genomic_DNA"/>
</dbReference>
<protein>
    <submittedName>
        <fullName evidence="4">Phage tail tape measure protein</fullName>
    </submittedName>
</protein>
<sequence length="1632" mass="170632">MASSTSIFSLQVKSEGLENLNILAETLEGLKSKAQGFEAATKNMSSSLSITKSITTETATSLQQLGQHASTATTGIGNLHGFTLNLHAPLEHLAFLAREAGTALLELGKQGAEGLIHVGTEVVSLAGDYEANMNRLKFITGATADQMTLLSSKAVEIGKTTTFSSKSAAEGMAELAQRGYNVQQVYDLITPAAKAAMTNNVSLAQAAEGLTTVLHSMGLQSTDATHALDVMSRASQMGALNFADFQKAMANVGTVAHSAHQSFEETTAALEGMVNTGMSADRASQALRFTLVSLEKPNKQAAEMFKELGINIYDASGNMLPFSTLVDEVQKKTAGMTEAQRNFSMATMFGKNGLLAMNAAMQASVQVTDATGTHILHGADALKYWTTQLENSNGTAQKATDTIMSGFNASLKNMKGSLEEAAIAVGQTLLPGLTSLVKGVTEGINKFIDFEMKTHLVGNTLKAVGDLIGAFVKPVIDAISKMVESIGNGASSMNGFMSVFESLKPIFSEIGQAIGTTIQNIVGYIQIIVEAIQSNMPAIQKLGNAIGDVFKLIGQAVGEVVKFISQNMDTFISIFTSVANIIGQIVTGIIAVFEALKPALSTVFDWIAYALGKVNEAIAIFGVAWDRAGTTVKQISFLIEMAFTQVQNWIIDAINGIIRGINTLIDGMNIVGGAVGIHIDKIGELEHAAFNAEESLNRLGLAGNDAAGGLDKSSSASYVAARGYDAAGNSANNATNAIKNLTSALGNSYTFPQNSSSLPGSSADENPEDGSGPITSSSTKASDPLQTALDLASKLADVGKKISELNSFSGVSAEALATFNGNMQQVVQDFVASAMYFNSQALKGAADYLETANKVADVIGKMADGLNKLRDYQSISYDHIQAFMGDAQIMVGAFMQAGFRFSVEMLQAAILFSSAVSQVGEAIGKMANGLSGIGKYSSASRESMYGFVGDARIIVDLFVSAGYSFYGDMLKNATLYSDAVGKVGDAIAKMANGLTALSKYSSSSQIAMYLFAQDAKIITGIFASAGYEFATGMLTNANNYSDTVGKVGDSIGKMANGLTTLNNYSSLSLQQIYFFTQDVRLVTAAFVSVGYEFNTQMLTSADGIATTTSKVADVLGKMVTGLTAVGDYGSVSIQQMNYFIEDMQTITEGFVVAGSEFNTQMLTSADGFSSTASKVADAISKGVTGLSAIGGSGSLSVQQMNYFIEDIQTITEGFVNAGNGFSTKMLASADGFSSTASKVADATGKGATELVKLNDYIPVSQQAIRDFGADLVLIVAQFVIMASQFKTDGLTAAGIFSDNASKVVDAIGKGATGFAALQGYSGIPKETMQKFIADLQIAIQLTVQMTANMNTQMFTQVQAFGEAVDKLFTGFKNAVETFTLLGDAKYTGAPEKAIRSLIAGISLTVTLAGQMADQTSKDLMAKTSQFGEAIKQIFDGLKSALDTFTGLTNMPETPADRIKTLLSGIQSAIEQMAAMNERANNLLGLALSFDDKMQRAATAITAGQNAVAMAGVPSGAPSGSSGAASGKFTGGAWMGRATGGTAFPYFMAGENGAEPIFLGAQNAYVMNNSMAQSRGLVGGNGGSTSNHQTINITLNITESKNARATGKEAKDQVLMALGQRSALLASQGGIAN</sequence>
<feature type="region of interest" description="Disordered" evidence="2">
    <location>
        <begin position="752"/>
        <end position="783"/>
    </location>
</feature>
<accession>A0A8T7M293</accession>
<proteinExistence type="predicted"/>
<evidence type="ECO:0000313" key="5">
    <source>
        <dbReference type="EMBL" id="WJW65847.1"/>
    </source>
</evidence>
<keyword evidence="1" id="KW-1188">Viral release from host cell</keyword>
<evidence type="ECO:0000256" key="2">
    <source>
        <dbReference type="SAM" id="MobiDB-lite"/>
    </source>
</evidence>
<evidence type="ECO:0000313" key="4">
    <source>
        <dbReference type="EMBL" id="NWJ46479.1"/>
    </source>
</evidence>
<feature type="compositionally biased region" description="Polar residues" evidence="2">
    <location>
        <begin position="752"/>
        <end position="764"/>
    </location>
</feature>
<dbReference type="Proteomes" id="UP001431572">
    <property type="component" value="Chromosome 1"/>
</dbReference>
<evidence type="ECO:0000313" key="6">
    <source>
        <dbReference type="Proteomes" id="UP000521676"/>
    </source>
</evidence>
<reference evidence="5" key="2">
    <citation type="journal article" date="2024" name="Nature">
        <title>Anoxygenic phototroph of the Chloroflexota uses a type I reaction centre.</title>
        <authorList>
            <person name="Tsuji J.M."/>
            <person name="Shaw N.A."/>
            <person name="Nagashima S."/>
            <person name="Venkiteswaran J.J."/>
            <person name="Schiff S.L."/>
            <person name="Watanabe T."/>
            <person name="Fukui M."/>
            <person name="Hanada S."/>
            <person name="Tank M."/>
            <person name="Neufeld J.D."/>
        </authorList>
    </citation>
    <scope>NUCLEOTIDE SEQUENCE</scope>
    <source>
        <strain evidence="5">L227-S17</strain>
    </source>
</reference>
<reference evidence="4 6" key="1">
    <citation type="submission" date="2020-06" db="EMBL/GenBank/DDBJ databases">
        <title>Anoxygenic phototrophic Chloroflexota member uses a Type I reaction center.</title>
        <authorList>
            <person name="Tsuji J.M."/>
            <person name="Shaw N.A."/>
            <person name="Nagashima S."/>
            <person name="Venkiteswaran J."/>
            <person name="Schiff S.L."/>
            <person name="Hanada S."/>
            <person name="Tank M."/>
            <person name="Neufeld J.D."/>
        </authorList>
    </citation>
    <scope>NUCLEOTIDE SEQUENCE [LARGE SCALE GENOMIC DNA]</scope>
    <source>
        <strain evidence="4">L227-S17</strain>
    </source>
</reference>
<evidence type="ECO:0000256" key="1">
    <source>
        <dbReference type="ARBA" id="ARBA00022612"/>
    </source>
</evidence>
<dbReference type="InterPro" id="IPR010090">
    <property type="entry name" value="Phage_tape_meas"/>
</dbReference>
<feature type="domain" description="Phage tail tape measure protein" evidence="3">
    <location>
        <begin position="152"/>
        <end position="350"/>
    </location>
</feature>
<dbReference type="PANTHER" id="PTHR37813:SF1">
    <property type="entry name" value="FELS-2 PROPHAGE PROTEIN"/>
    <property type="match status" value="1"/>
</dbReference>
<dbReference type="PANTHER" id="PTHR37813">
    <property type="entry name" value="FELS-2 PROPHAGE PROTEIN"/>
    <property type="match status" value="1"/>
</dbReference>
<dbReference type="Proteomes" id="UP000521676">
    <property type="component" value="Unassembled WGS sequence"/>
</dbReference>
<dbReference type="Pfam" id="PF10145">
    <property type="entry name" value="PhageMin_Tail"/>
    <property type="match status" value="1"/>
</dbReference>